<keyword evidence="1" id="KW-0812">Transmembrane</keyword>
<keyword evidence="1" id="KW-0472">Membrane</keyword>
<proteinExistence type="predicted"/>
<gene>
    <name evidence="2" type="ORF">MHSWG343_04810</name>
</gene>
<keyword evidence="1" id="KW-1133">Transmembrane helix</keyword>
<accession>A0A478FR66</accession>
<reference evidence="2 3" key="1">
    <citation type="submission" date="2019-01" db="EMBL/GenBank/DDBJ databases">
        <title>Draft genome sequences of Candidatus Mycoplasma haemohominis SWG34-3 identified from a patient with pyrexia, anemia and liver dysfunction.</title>
        <authorList>
            <person name="Sekizuka T."/>
            <person name="Hattori N."/>
            <person name="Katano H."/>
            <person name="Takuma T."/>
            <person name="Ito T."/>
            <person name="Arai N."/>
            <person name="Yanai R."/>
            <person name="Ishii S."/>
            <person name="Miura Y."/>
            <person name="Tokunaga T."/>
            <person name="Watanabe H."/>
            <person name="Nomura N."/>
            <person name="Eguchi J."/>
            <person name="Arai T."/>
            <person name="Hasegawa H."/>
            <person name="Nakamaki T."/>
            <person name="Wakita T."/>
            <person name="Niki Y."/>
            <person name="Kuroda M."/>
        </authorList>
    </citation>
    <scope>NUCLEOTIDE SEQUENCE [LARGE SCALE GENOMIC DNA]</scope>
    <source>
        <strain evidence="2">SWG34-3</strain>
    </source>
</reference>
<dbReference type="EMBL" id="BIMN01000002">
    <property type="protein sequence ID" value="GCE63484.1"/>
    <property type="molecule type" value="Genomic_DNA"/>
</dbReference>
<comment type="caution">
    <text evidence="2">The sequence shown here is derived from an EMBL/GenBank/DDBJ whole genome shotgun (WGS) entry which is preliminary data.</text>
</comment>
<evidence type="ECO:0000256" key="1">
    <source>
        <dbReference type="SAM" id="Phobius"/>
    </source>
</evidence>
<evidence type="ECO:0000313" key="3">
    <source>
        <dbReference type="Proteomes" id="UP000324831"/>
    </source>
</evidence>
<protein>
    <submittedName>
        <fullName evidence="2">Uncharacterized protein</fullName>
    </submittedName>
</protein>
<dbReference type="Proteomes" id="UP000324831">
    <property type="component" value="Unassembled WGS sequence"/>
</dbReference>
<evidence type="ECO:0000313" key="2">
    <source>
        <dbReference type="EMBL" id="GCE63484.1"/>
    </source>
</evidence>
<feature type="transmembrane region" description="Helical" evidence="1">
    <location>
        <begin position="6"/>
        <end position="25"/>
    </location>
</feature>
<dbReference type="AlphaFoldDB" id="A0A478FR66"/>
<sequence>MLPAAKGGIALVVVASSVTGGYFLFNPGTKEKKHVSVLSSLHNLQSTYGSGKFGNTYSIYMVDPNNEKNEWWWKEVYADFKSFSEGSSNGGKLSEEFKNTTEKIKSAYSKTKAGEGSKALNQVCEVAFKDAKNNWGSKTNYEDNVWTYCSILRSHPKVIPSSDTTYDNQKGSSHKDKAVSVLDKDNEANKSFWDLRNKEFFGEVTSKSVGSSGQISIFKDLFKKDKKTRTANDNIKKACEDAYKLATSENDQATDVDIKKFCYLIPEIATAS</sequence>
<organism evidence="2 3">
    <name type="scientific">Candidatus Mycoplasma haematohominis</name>
    <dbReference type="NCBI Taxonomy" id="1494318"/>
    <lineage>
        <taxon>Bacteria</taxon>
        <taxon>Bacillati</taxon>
        <taxon>Mycoplasmatota</taxon>
        <taxon>Mollicutes</taxon>
        <taxon>Mycoplasmataceae</taxon>
        <taxon>Mycoplasma</taxon>
    </lineage>
</organism>
<name>A0A478FR66_9MOLU</name>